<reference evidence="1" key="1">
    <citation type="submission" date="2022-07" db="EMBL/GenBank/DDBJ databases">
        <title>Genome Sequence of Leucocoprinus birnbaumii.</title>
        <authorList>
            <person name="Buettner E."/>
        </authorList>
    </citation>
    <scope>NUCLEOTIDE SEQUENCE</scope>
    <source>
        <strain evidence="1">VT141</strain>
    </source>
</reference>
<dbReference type="InterPro" id="IPR011009">
    <property type="entry name" value="Kinase-like_dom_sf"/>
</dbReference>
<dbReference type="EMBL" id="JANIEX010000227">
    <property type="protein sequence ID" value="KAJ3570624.1"/>
    <property type="molecule type" value="Genomic_DNA"/>
</dbReference>
<organism evidence="1 2">
    <name type="scientific">Leucocoprinus birnbaumii</name>
    <dbReference type="NCBI Taxonomy" id="56174"/>
    <lineage>
        <taxon>Eukaryota</taxon>
        <taxon>Fungi</taxon>
        <taxon>Dikarya</taxon>
        <taxon>Basidiomycota</taxon>
        <taxon>Agaricomycotina</taxon>
        <taxon>Agaricomycetes</taxon>
        <taxon>Agaricomycetidae</taxon>
        <taxon>Agaricales</taxon>
        <taxon>Agaricineae</taxon>
        <taxon>Agaricaceae</taxon>
        <taxon>Leucocoprinus</taxon>
    </lineage>
</organism>
<accession>A0AAD5YSZ5</accession>
<name>A0AAD5YSZ5_9AGAR</name>
<evidence type="ECO:0008006" key="3">
    <source>
        <dbReference type="Google" id="ProtNLM"/>
    </source>
</evidence>
<dbReference type="AlphaFoldDB" id="A0AAD5YSZ5"/>
<evidence type="ECO:0000313" key="2">
    <source>
        <dbReference type="Proteomes" id="UP001213000"/>
    </source>
</evidence>
<dbReference type="Gene3D" id="3.30.200.20">
    <property type="entry name" value="Phosphorylase Kinase, domain 1"/>
    <property type="match status" value="1"/>
</dbReference>
<dbReference type="Gene3D" id="3.90.1200.10">
    <property type="match status" value="1"/>
</dbReference>
<proteinExistence type="predicted"/>
<evidence type="ECO:0000313" key="1">
    <source>
        <dbReference type="EMBL" id="KAJ3570624.1"/>
    </source>
</evidence>
<dbReference type="Proteomes" id="UP001213000">
    <property type="component" value="Unassembled WGS sequence"/>
</dbReference>
<gene>
    <name evidence="1" type="ORF">NP233_g4282</name>
</gene>
<dbReference type="SUPFAM" id="SSF56112">
    <property type="entry name" value="Protein kinase-like (PK-like)"/>
    <property type="match status" value="1"/>
</dbReference>
<comment type="caution">
    <text evidence="1">The sequence shown here is derived from an EMBL/GenBank/DDBJ whole genome shotgun (WGS) entry which is preliminary data.</text>
</comment>
<protein>
    <recommendedName>
        <fullName evidence="3">Aminoglycoside phosphotransferase domain-containing protein</fullName>
    </recommendedName>
</protein>
<keyword evidence="2" id="KW-1185">Reference proteome</keyword>
<sequence>MSDTHNAFDLTTEAGVEAYLADTPYACTRAATLSGGSGNFAYRIYLRQPYEGASTVVLKHSKPYVKAMRNITFDVKRQVFEVEALRRIREWSPASAFVTVPTVYSHDEKEHAIIMSDCGAESSDWKGSWGTSSEGFMHGGRGNKEVCDFFDGNQEAKVMASWVSYGRVLETFDGSLEKLRDPDVRVSEEEGKTLGRIVEEMDDAIKNATGTFVMGDFWPGNLVLSSDEANNISQLFVLDWEVARPGLFSLELGQFCAELVLLMRFNTTVCGQDAGLLLDEFLSSYARQIKPDFEMCRRAIVHLGVHLVTWTPRLEWGGKEATQEVVKEGLGLILDGYIAEEEWLQKSVIGTLAKSVT</sequence>